<name>A0A0M1MZS6_9MOLU</name>
<keyword evidence="3" id="KW-0547">Nucleotide-binding</keyword>
<protein>
    <submittedName>
        <fullName evidence="6">ABC-type transport system, ATPase component</fullName>
    </submittedName>
</protein>
<dbReference type="PANTHER" id="PTHR43776:SF7">
    <property type="entry name" value="D,D-DIPEPTIDE TRANSPORT ATP-BINDING PROTEIN DDPF-RELATED"/>
    <property type="match status" value="1"/>
</dbReference>
<dbReference type="InterPro" id="IPR027417">
    <property type="entry name" value="P-loop_NTPase"/>
</dbReference>
<dbReference type="OrthoDB" id="9779287at2"/>
<dbReference type="InterPro" id="IPR013563">
    <property type="entry name" value="Oligopep_ABC_C"/>
</dbReference>
<dbReference type="STRING" id="479893.CPX_001724"/>
<proteinExistence type="inferred from homology"/>
<gene>
    <name evidence="6" type="ORF">CPX_001724</name>
</gene>
<evidence type="ECO:0000256" key="3">
    <source>
        <dbReference type="ARBA" id="ARBA00022741"/>
    </source>
</evidence>
<dbReference type="PROSITE" id="PS50893">
    <property type="entry name" value="ABC_TRANSPORTER_2"/>
    <property type="match status" value="1"/>
</dbReference>
<dbReference type="SUPFAM" id="SSF52540">
    <property type="entry name" value="P-loop containing nucleoside triphosphate hydrolases"/>
    <property type="match status" value="1"/>
</dbReference>
<dbReference type="CDD" id="cd03257">
    <property type="entry name" value="ABC_NikE_OppD_transporters"/>
    <property type="match status" value="1"/>
</dbReference>
<keyword evidence="4" id="KW-0067">ATP-binding</keyword>
<dbReference type="Proteomes" id="UP000037386">
    <property type="component" value="Unassembled WGS sequence"/>
</dbReference>
<comment type="caution">
    <text evidence="6">The sequence shown here is derived from an EMBL/GenBank/DDBJ whole genome shotgun (WGS) entry which is preliminary data.</text>
</comment>
<dbReference type="InterPro" id="IPR050319">
    <property type="entry name" value="ABC_transp_ATP-bind"/>
</dbReference>
<dbReference type="GO" id="GO:0015833">
    <property type="term" value="P:peptide transport"/>
    <property type="evidence" value="ECO:0007669"/>
    <property type="project" value="InterPro"/>
</dbReference>
<dbReference type="GO" id="GO:0055085">
    <property type="term" value="P:transmembrane transport"/>
    <property type="evidence" value="ECO:0007669"/>
    <property type="project" value="UniProtKB-ARBA"/>
</dbReference>
<evidence type="ECO:0000313" key="7">
    <source>
        <dbReference type="Proteomes" id="UP000037386"/>
    </source>
</evidence>
<dbReference type="Pfam" id="PF00005">
    <property type="entry name" value="ABC_tran"/>
    <property type="match status" value="1"/>
</dbReference>
<dbReference type="Gene3D" id="3.40.50.300">
    <property type="entry name" value="P-loop containing nucleotide triphosphate hydrolases"/>
    <property type="match status" value="1"/>
</dbReference>
<dbReference type="InterPro" id="IPR003593">
    <property type="entry name" value="AAA+_ATPase"/>
</dbReference>
<evidence type="ECO:0000313" key="6">
    <source>
        <dbReference type="EMBL" id="KOR75310.1"/>
    </source>
</evidence>
<dbReference type="PANTHER" id="PTHR43776">
    <property type="entry name" value="TRANSPORT ATP-BINDING PROTEIN"/>
    <property type="match status" value="1"/>
</dbReference>
<accession>A0A0M1MZS6</accession>
<evidence type="ECO:0000256" key="2">
    <source>
        <dbReference type="ARBA" id="ARBA00022448"/>
    </source>
</evidence>
<dbReference type="PATRIC" id="fig|479893.3.peg.540"/>
<keyword evidence="2" id="KW-0813">Transport</keyword>
<evidence type="ECO:0000256" key="4">
    <source>
        <dbReference type="ARBA" id="ARBA00022840"/>
    </source>
</evidence>
<dbReference type="EMBL" id="LHCF01000017">
    <property type="protein sequence ID" value="KOR75310.1"/>
    <property type="molecule type" value="Genomic_DNA"/>
</dbReference>
<dbReference type="InterPro" id="IPR017871">
    <property type="entry name" value="ABC_transporter-like_CS"/>
</dbReference>
<dbReference type="SMART" id="SM00382">
    <property type="entry name" value="AAA"/>
    <property type="match status" value="1"/>
</dbReference>
<organism evidence="6 7">
    <name type="scientific">Candidatus Phytoplasma pruni</name>
    <dbReference type="NCBI Taxonomy" id="479893"/>
    <lineage>
        <taxon>Bacteria</taxon>
        <taxon>Bacillati</taxon>
        <taxon>Mycoplasmatota</taxon>
        <taxon>Mollicutes</taxon>
        <taxon>Acholeplasmatales</taxon>
        <taxon>Acholeplasmataceae</taxon>
        <taxon>Candidatus Phytoplasma</taxon>
        <taxon>16SrIII (X-disease group)</taxon>
    </lineage>
</organism>
<dbReference type="AlphaFoldDB" id="A0A0M1MZS6"/>
<dbReference type="GO" id="GO:0016887">
    <property type="term" value="F:ATP hydrolysis activity"/>
    <property type="evidence" value="ECO:0007669"/>
    <property type="project" value="InterPro"/>
</dbReference>
<dbReference type="GO" id="GO:0005524">
    <property type="term" value="F:ATP binding"/>
    <property type="evidence" value="ECO:0007669"/>
    <property type="project" value="UniProtKB-KW"/>
</dbReference>
<dbReference type="PROSITE" id="PS00211">
    <property type="entry name" value="ABC_TRANSPORTER_1"/>
    <property type="match status" value="1"/>
</dbReference>
<dbReference type="InterPro" id="IPR003439">
    <property type="entry name" value="ABC_transporter-like_ATP-bd"/>
</dbReference>
<feature type="domain" description="ABC transporter" evidence="5">
    <location>
        <begin position="7"/>
        <end position="254"/>
    </location>
</feature>
<dbReference type="RefSeq" id="WP_053521556.1">
    <property type="nucleotide sequence ID" value="NZ_LHCF01000017.1"/>
</dbReference>
<sequence>MFEKTVLDFNNISFTFPNGFETLRKVNFKINKNEIVGLVGESGSGKTTIGKIITGIHLPTKGKLFFHNGDKNYLLAENNKKIKDNRKLLLSEIQMIFQNPEAALNPRALVKEILAEGLYAQKIKDKQIIDEKIKKMITLVGLNESDLYRFPHQFSGGQQQRIAIARSLIVEPKLIVADEPVSALDVSIKAQIINLLKELNQKLSLTMLFISHDLSIVKYFCNRIIVIYKGQIVEEKTSDLLFSNPEHPYTKKLIDAIYEPDPHKYQK</sequence>
<evidence type="ECO:0000256" key="1">
    <source>
        <dbReference type="ARBA" id="ARBA00005417"/>
    </source>
</evidence>
<dbReference type="Pfam" id="PF08352">
    <property type="entry name" value="oligo_HPY"/>
    <property type="match status" value="1"/>
</dbReference>
<reference evidence="7" key="1">
    <citation type="submission" date="2015-05" db="EMBL/GenBank/DDBJ databases">
        <title>Draft genome sequence of 'Candidatus Phytoplasma Pruni' strain CX, a plant pathogenic bacterium.</title>
        <authorList>
            <person name="Lee I.-M."/>
            <person name="Bottner-Parker K.D."/>
            <person name="Shao J."/>
            <person name="Gundersen-Rindal D.E."/>
            <person name="Zhao Y."/>
            <person name="Davis R.E."/>
        </authorList>
    </citation>
    <scope>NUCLEOTIDE SEQUENCE [LARGE SCALE GENOMIC DNA]</scope>
    <source>
        <strain evidence="7">CX</strain>
    </source>
</reference>
<evidence type="ECO:0000259" key="5">
    <source>
        <dbReference type="PROSITE" id="PS50893"/>
    </source>
</evidence>
<comment type="similarity">
    <text evidence="1">Belongs to the ABC transporter superfamily.</text>
</comment>